<feature type="transmembrane region" description="Helical" evidence="1">
    <location>
        <begin position="53"/>
        <end position="76"/>
    </location>
</feature>
<keyword evidence="1" id="KW-0812">Transmembrane</keyword>
<keyword evidence="1" id="KW-1133">Transmembrane helix</keyword>
<feature type="transmembrane region" description="Helical" evidence="1">
    <location>
        <begin position="209"/>
        <end position="229"/>
    </location>
</feature>
<proteinExistence type="predicted"/>
<feature type="transmembrane region" description="Helical" evidence="1">
    <location>
        <begin position="27"/>
        <end position="46"/>
    </location>
</feature>
<gene>
    <name evidence="2" type="ORF">RHGRI_027903</name>
</gene>
<reference evidence="2" key="1">
    <citation type="submission" date="2020-08" db="EMBL/GenBank/DDBJ databases">
        <title>Plant Genome Project.</title>
        <authorList>
            <person name="Zhang R.-G."/>
        </authorList>
    </citation>
    <scope>NUCLEOTIDE SEQUENCE</scope>
    <source>
        <strain evidence="2">WSP0</strain>
        <tissue evidence="2">Leaf</tissue>
    </source>
</reference>
<organism evidence="2 3">
    <name type="scientific">Rhododendron griersonianum</name>
    <dbReference type="NCBI Taxonomy" id="479676"/>
    <lineage>
        <taxon>Eukaryota</taxon>
        <taxon>Viridiplantae</taxon>
        <taxon>Streptophyta</taxon>
        <taxon>Embryophyta</taxon>
        <taxon>Tracheophyta</taxon>
        <taxon>Spermatophyta</taxon>
        <taxon>Magnoliopsida</taxon>
        <taxon>eudicotyledons</taxon>
        <taxon>Gunneridae</taxon>
        <taxon>Pentapetalae</taxon>
        <taxon>asterids</taxon>
        <taxon>Ericales</taxon>
        <taxon>Ericaceae</taxon>
        <taxon>Ericoideae</taxon>
        <taxon>Rhodoreae</taxon>
        <taxon>Rhododendron</taxon>
    </lineage>
</organism>
<sequence>MVKLASVREIRQYGRGLARNRSEFINSALYVFGTVLLLCGFVAFLVSKPKPSLVLLLVALALIMVVNVHDLFAHLAGIDYRLWFLGFDPQLALVEVFVPVVQAVGALLSFLGIMFLFIEAKKDHVDSKLEKHALNLLVAGSALWLLGSVHNSFQIYEIVGGYTQVLQASVYIPFLIGSLLFFLGAVINIHEQQQATLMHHGVGLLGKSWAWFGFFGSLMLLIGGLANLVKVVKMQDGIQLEKLRGGAQDRLVQEREGRVPLVL</sequence>
<feature type="transmembrane region" description="Helical" evidence="1">
    <location>
        <begin position="132"/>
        <end position="150"/>
    </location>
</feature>
<feature type="transmembrane region" description="Helical" evidence="1">
    <location>
        <begin position="170"/>
        <end position="189"/>
    </location>
</feature>
<feature type="transmembrane region" description="Helical" evidence="1">
    <location>
        <begin position="96"/>
        <end position="120"/>
    </location>
</feature>
<dbReference type="PANTHER" id="PTHR34967">
    <property type="entry name" value="OS02G0257200 PROTEIN"/>
    <property type="match status" value="1"/>
</dbReference>
<evidence type="ECO:0000256" key="1">
    <source>
        <dbReference type="SAM" id="Phobius"/>
    </source>
</evidence>
<keyword evidence="3" id="KW-1185">Reference proteome</keyword>
<accession>A0AAV6IYK1</accession>
<protein>
    <submittedName>
        <fullName evidence="2">Uncharacterized protein</fullName>
    </submittedName>
</protein>
<evidence type="ECO:0000313" key="3">
    <source>
        <dbReference type="Proteomes" id="UP000823749"/>
    </source>
</evidence>
<comment type="caution">
    <text evidence="2">The sequence shown here is derived from an EMBL/GenBank/DDBJ whole genome shotgun (WGS) entry which is preliminary data.</text>
</comment>
<dbReference type="Proteomes" id="UP000823749">
    <property type="component" value="Chromosome 9"/>
</dbReference>
<dbReference type="EMBL" id="JACTNZ010000009">
    <property type="protein sequence ID" value="KAG5533861.1"/>
    <property type="molecule type" value="Genomic_DNA"/>
</dbReference>
<dbReference type="AlphaFoldDB" id="A0AAV6IYK1"/>
<name>A0AAV6IYK1_9ERIC</name>
<dbReference type="PANTHER" id="PTHR34967:SF1">
    <property type="entry name" value="OS02G0257200 PROTEIN"/>
    <property type="match status" value="1"/>
</dbReference>
<evidence type="ECO:0000313" key="2">
    <source>
        <dbReference type="EMBL" id="KAG5533861.1"/>
    </source>
</evidence>
<keyword evidence="1" id="KW-0472">Membrane</keyword>